<dbReference type="HAMAP" id="MF_00169">
    <property type="entry name" value="AroQ"/>
    <property type="match status" value="1"/>
</dbReference>
<dbReference type="CDD" id="cd00466">
    <property type="entry name" value="DHQase_II"/>
    <property type="match status" value="1"/>
</dbReference>
<gene>
    <name evidence="2 3" type="primary">aroQ</name>
    <name evidence="3" type="ORF">KQI86_01365</name>
</gene>
<evidence type="ECO:0000313" key="4">
    <source>
        <dbReference type="Proteomes" id="UP000726170"/>
    </source>
</evidence>
<dbReference type="NCBIfam" id="NF003806">
    <property type="entry name" value="PRK05395.1-3"/>
    <property type="match status" value="1"/>
</dbReference>
<dbReference type="NCBIfam" id="NF003807">
    <property type="entry name" value="PRK05395.1-4"/>
    <property type="match status" value="1"/>
</dbReference>
<evidence type="ECO:0000256" key="2">
    <source>
        <dbReference type="HAMAP-Rule" id="MF_00169"/>
    </source>
</evidence>
<keyword evidence="4" id="KW-1185">Reference proteome</keyword>
<protein>
    <recommendedName>
        <fullName evidence="2">3-dehydroquinate dehydratase</fullName>
        <shortName evidence="2">3-dehydroquinase</shortName>
        <ecNumber evidence="2">4.2.1.10</ecNumber>
    </recommendedName>
    <alternativeName>
        <fullName evidence="2">Type II DHQase</fullName>
    </alternativeName>
</protein>
<keyword evidence="1 2" id="KW-0057">Aromatic amino acid biosynthesis</keyword>
<dbReference type="Proteomes" id="UP000726170">
    <property type="component" value="Unassembled WGS sequence"/>
</dbReference>
<proteinExistence type="inferred from homology"/>
<dbReference type="InterPro" id="IPR018509">
    <property type="entry name" value="DHquinase_II_CS"/>
</dbReference>
<comment type="similarity">
    <text evidence="2">Belongs to the type-II 3-dehydroquinase family.</text>
</comment>
<feature type="active site" description="Proton acceptor" evidence="2">
    <location>
        <position position="25"/>
    </location>
</feature>
<evidence type="ECO:0000256" key="1">
    <source>
        <dbReference type="ARBA" id="ARBA00023141"/>
    </source>
</evidence>
<feature type="binding site" evidence="2">
    <location>
        <begin position="103"/>
        <end position="104"/>
    </location>
    <ligand>
        <name>substrate</name>
    </ligand>
</feature>
<dbReference type="GO" id="GO:0003855">
    <property type="term" value="F:3-dehydroquinate dehydratase activity"/>
    <property type="evidence" value="ECO:0007669"/>
    <property type="project" value="UniProtKB-EC"/>
</dbReference>
<dbReference type="Pfam" id="PF01220">
    <property type="entry name" value="DHquinase_II"/>
    <property type="match status" value="1"/>
</dbReference>
<comment type="subunit">
    <text evidence="2">Homododecamer.</text>
</comment>
<feature type="site" description="Transition state stabilizer" evidence="2">
    <location>
        <position position="20"/>
    </location>
</feature>
<dbReference type="EMBL" id="JAHLQF010000001">
    <property type="protein sequence ID" value="MBU5482954.1"/>
    <property type="molecule type" value="Genomic_DNA"/>
</dbReference>
<organism evidence="3 4">
    <name type="scientific">Clostridium mobile</name>
    <dbReference type="NCBI Taxonomy" id="2841512"/>
    <lineage>
        <taxon>Bacteria</taxon>
        <taxon>Bacillati</taxon>
        <taxon>Bacillota</taxon>
        <taxon>Clostridia</taxon>
        <taxon>Eubacteriales</taxon>
        <taxon>Clostridiaceae</taxon>
        <taxon>Clostridium</taxon>
    </lineage>
</organism>
<feature type="binding site" evidence="2">
    <location>
        <position position="89"/>
    </location>
    <ligand>
        <name>substrate</name>
    </ligand>
</feature>
<comment type="catalytic activity">
    <reaction evidence="2">
        <text>3-dehydroquinate = 3-dehydroshikimate + H2O</text>
        <dbReference type="Rhea" id="RHEA:21096"/>
        <dbReference type="ChEBI" id="CHEBI:15377"/>
        <dbReference type="ChEBI" id="CHEBI:16630"/>
        <dbReference type="ChEBI" id="CHEBI:32364"/>
        <dbReference type="EC" id="4.2.1.10"/>
    </reaction>
</comment>
<dbReference type="PROSITE" id="PS01029">
    <property type="entry name" value="DEHYDROQUINASE_II"/>
    <property type="match status" value="1"/>
</dbReference>
<dbReference type="PANTHER" id="PTHR21272">
    <property type="entry name" value="CATABOLIC 3-DEHYDROQUINASE"/>
    <property type="match status" value="1"/>
</dbReference>
<evidence type="ECO:0000313" key="3">
    <source>
        <dbReference type="EMBL" id="MBU5482954.1"/>
    </source>
</evidence>
<name>A0ABS6ECN4_9CLOT</name>
<accession>A0ABS6ECN4</accession>
<dbReference type="EC" id="4.2.1.10" evidence="2"/>
<dbReference type="RefSeq" id="WP_216437364.1">
    <property type="nucleotide sequence ID" value="NZ_JAHLQF010000001.1"/>
</dbReference>
<dbReference type="PANTHER" id="PTHR21272:SF3">
    <property type="entry name" value="CATABOLIC 3-DEHYDROQUINASE"/>
    <property type="match status" value="1"/>
</dbReference>
<sequence>MQPSRVLIINGPNLNLLGIREKDIYGNLTLDDINNIIKENTKENNIYLDFFQSNYEGEIVTVIGESINKYSGIIINPGAYSHYSIAILDAIRGVNIPVIEVHLSNIYGREEYRRKSITAEGCIGVISGFGYYGYIMAIHALINNINKVIKP</sequence>
<dbReference type="NCBIfam" id="TIGR01088">
    <property type="entry name" value="aroQ"/>
    <property type="match status" value="1"/>
</dbReference>
<comment type="caution">
    <text evidence="3">The sequence shown here is derived from an EMBL/GenBank/DDBJ whole genome shotgun (WGS) entry which is preliminary data.</text>
</comment>
<keyword evidence="2 3" id="KW-0456">Lyase</keyword>
<dbReference type="NCBIfam" id="NF003805">
    <property type="entry name" value="PRK05395.1-2"/>
    <property type="match status" value="1"/>
</dbReference>
<feature type="binding site" evidence="2">
    <location>
        <position position="76"/>
    </location>
    <ligand>
        <name>substrate</name>
    </ligand>
</feature>
<feature type="active site" description="Proton donor" evidence="2">
    <location>
        <position position="102"/>
    </location>
</feature>
<feature type="binding site" evidence="2">
    <location>
        <position position="82"/>
    </location>
    <ligand>
        <name>substrate</name>
    </ligand>
</feature>
<comment type="pathway">
    <text evidence="2">Metabolic intermediate biosynthesis; chorismate biosynthesis; chorismate from D-erythrose 4-phosphate and phosphoenolpyruvate: step 3/7.</text>
</comment>
<dbReference type="PIRSF" id="PIRSF001399">
    <property type="entry name" value="DHquinase_II"/>
    <property type="match status" value="1"/>
</dbReference>
<dbReference type="InterPro" id="IPR001874">
    <property type="entry name" value="DHquinase_II"/>
</dbReference>
<comment type="function">
    <text evidence="2">Catalyzes a trans-dehydration via an enolate intermediate.</text>
</comment>
<feature type="binding site" evidence="2">
    <location>
        <position position="113"/>
    </location>
    <ligand>
        <name>substrate</name>
    </ligand>
</feature>
<reference evidence="3 4" key="1">
    <citation type="submission" date="2021-06" db="EMBL/GenBank/DDBJ databases">
        <authorList>
            <person name="Sun Q."/>
            <person name="Li D."/>
        </authorList>
    </citation>
    <scope>NUCLEOTIDE SEQUENCE [LARGE SCALE GENOMIC DNA]</scope>
    <source>
        <strain evidence="3 4">MSJ-11</strain>
    </source>
</reference>
<keyword evidence="2" id="KW-0028">Amino-acid biosynthesis</keyword>